<dbReference type="Gene3D" id="1.20.120.1910">
    <property type="entry name" value="Cysteine-tRNA ligase, C-terminal anti-codon recognition domain"/>
    <property type="match status" value="1"/>
</dbReference>
<accession>A0A2N1P1A3</accession>
<evidence type="ECO:0000256" key="14">
    <source>
        <dbReference type="SAM" id="MobiDB-lite"/>
    </source>
</evidence>
<evidence type="ECO:0000256" key="10">
    <source>
        <dbReference type="ARBA" id="ARBA00022840"/>
    </source>
</evidence>
<evidence type="ECO:0000313" key="18">
    <source>
        <dbReference type="Proteomes" id="UP000233469"/>
    </source>
</evidence>
<dbReference type="EMBL" id="LLXL01000028">
    <property type="protein sequence ID" value="PKK79902.1"/>
    <property type="molecule type" value="Genomic_DNA"/>
</dbReference>
<evidence type="ECO:0000256" key="2">
    <source>
        <dbReference type="ARBA" id="ARBA00004496"/>
    </source>
</evidence>
<keyword evidence="9" id="KW-0862">Zinc</keyword>
<dbReference type="GO" id="GO:0005737">
    <property type="term" value="C:cytoplasm"/>
    <property type="evidence" value="ECO:0007669"/>
    <property type="project" value="UniProtKB-SubCell"/>
</dbReference>
<dbReference type="InterPro" id="IPR015273">
    <property type="entry name" value="Cys-tRNA-synt_Ia_DALR"/>
</dbReference>
<dbReference type="VEuPathDB" id="FungiDB:RhiirFUN_007049"/>
<keyword evidence="10" id="KW-0067">ATP-binding</keyword>
<feature type="domain" description="tRNA synthetases class I catalytic" evidence="15">
    <location>
        <begin position="80"/>
        <end position="497"/>
    </location>
</feature>
<dbReference type="PANTHER" id="PTHR10890">
    <property type="entry name" value="CYSTEINYL-TRNA SYNTHETASE"/>
    <property type="match status" value="1"/>
</dbReference>
<comment type="similarity">
    <text evidence="3">Belongs to the class-I aminoacyl-tRNA synthetase family.</text>
</comment>
<feature type="domain" description="Cysteinyl-tRNA synthetase class Ia DALR" evidence="16">
    <location>
        <begin position="549"/>
        <end position="604"/>
    </location>
</feature>
<comment type="caution">
    <text evidence="17">The sequence shown here is derived from an EMBL/GenBank/DDBJ whole genome shotgun (WGS) entry which is preliminary data.</text>
</comment>
<evidence type="ECO:0000256" key="12">
    <source>
        <dbReference type="ARBA" id="ARBA00023146"/>
    </source>
</evidence>
<protein>
    <recommendedName>
        <fullName evidence="4">cysteine--tRNA ligase</fullName>
        <ecNumber evidence="4">6.1.1.16</ecNumber>
    </recommendedName>
    <alternativeName>
        <fullName evidence="13">Cysteinyl-tRNA synthetase</fullName>
    </alternativeName>
</protein>
<keyword evidence="11" id="KW-0648">Protein biosynthesis</keyword>
<evidence type="ECO:0000256" key="9">
    <source>
        <dbReference type="ARBA" id="ARBA00022833"/>
    </source>
</evidence>
<evidence type="ECO:0000259" key="16">
    <source>
        <dbReference type="Pfam" id="PF09190"/>
    </source>
</evidence>
<dbReference type="SUPFAM" id="SSF47323">
    <property type="entry name" value="Anticodon-binding domain of a subclass of class I aminoacyl-tRNA synthetases"/>
    <property type="match status" value="1"/>
</dbReference>
<comment type="subcellular location">
    <subcellularLocation>
        <location evidence="2">Cytoplasm</location>
    </subcellularLocation>
</comment>
<dbReference type="InterPro" id="IPR014729">
    <property type="entry name" value="Rossmann-like_a/b/a_fold"/>
</dbReference>
<feature type="region of interest" description="Disordered" evidence="14">
    <location>
        <begin position="708"/>
        <end position="728"/>
    </location>
</feature>
<dbReference type="GO" id="GO:0004817">
    <property type="term" value="F:cysteine-tRNA ligase activity"/>
    <property type="evidence" value="ECO:0007669"/>
    <property type="project" value="UniProtKB-EC"/>
</dbReference>
<dbReference type="FunFam" id="1.20.120.1910:FF:000005">
    <property type="entry name" value="Cysteine-tRNA ligase, putative"/>
    <property type="match status" value="1"/>
</dbReference>
<evidence type="ECO:0000313" key="17">
    <source>
        <dbReference type="EMBL" id="PKK79902.1"/>
    </source>
</evidence>
<comment type="cofactor">
    <cofactor evidence="1">
        <name>Zn(2+)</name>
        <dbReference type="ChEBI" id="CHEBI:29105"/>
    </cofactor>
</comment>
<evidence type="ECO:0000256" key="13">
    <source>
        <dbReference type="ARBA" id="ARBA00031499"/>
    </source>
</evidence>
<evidence type="ECO:0000256" key="6">
    <source>
        <dbReference type="ARBA" id="ARBA00022598"/>
    </source>
</evidence>
<proteinExistence type="inferred from homology"/>
<feature type="region of interest" description="Disordered" evidence="14">
    <location>
        <begin position="749"/>
        <end position="769"/>
    </location>
</feature>
<keyword evidence="8" id="KW-0547">Nucleotide-binding</keyword>
<dbReference type="SUPFAM" id="SSF52374">
    <property type="entry name" value="Nucleotidylyl transferase"/>
    <property type="match status" value="1"/>
</dbReference>
<dbReference type="Pfam" id="PF01406">
    <property type="entry name" value="tRNA-synt_1e"/>
    <property type="match status" value="1"/>
</dbReference>
<dbReference type="VEuPathDB" id="FungiDB:RhiirA1_505267"/>
<evidence type="ECO:0000256" key="1">
    <source>
        <dbReference type="ARBA" id="ARBA00001947"/>
    </source>
</evidence>
<evidence type="ECO:0000256" key="7">
    <source>
        <dbReference type="ARBA" id="ARBA00022723"/>
    </source>
</evidence>
<dbReference type="PANTHER" id="PTHR10890:SF3">
    <property type="entry name" value="CYSTEINE--TRNA LIGASE, CYTOPLASMIC"/>
    <property type="match status" value="1"/>
</dbReference>
<evidence type="ECO:0000256" key="3">
    <source>
        <dbReference type="ARBA" id="ARBA00005594"/>
    </source>
</evidence>
<dbReference type="EC" id="6.1.1.16" evidence="4"/>
<dbReference type="CDD" id="cd00672">
    <property type="entry name" value="CysRS_core"/>
    <property type="match status" value="1"/>
</dbReference>
<sequence length="804" mass="92175">MHFLRYMVNTKFLQNILWRNINSFQYSGYRNFIYLNFNREYLFSTMSSKGQPEWHVPENKLPLPTLKLYNSLTRSKVDFVPKNGKQITWYNCGPTVYDSSHIGHARLYVTIDILRRILTDYFNYDILFVMNITDIDDKIILHTRQNYLFNNFKSVTNSLSQELIDQVKAALNDFAQTKLGVANNGPALNLAPSKDDPKYLLYANTLRETVQTVASAECSLEDNDLSQEAAHQLLIGSKDVVQSWLDKEKGHTVTDQKVFRDLAAYWEKDFMKDMELLNVRPCDILTRVSEYVPEIVEYVKRIIENGYGYVVDGSVYFDTKAFDAKDAHNYAKLQPWSAGNEGLIEEGEGSLGSKLLGKKNKSDFALWKKSKPGEPSWESPWGPGRPGWHIECSAMASEILGENMDIHSGGIDLAFPHHDNELAQSEAYHGCAQWVNYFIHVGHLHVEGQKMSKSLKNFITIRQALEKYTPRQLRLCFLLHQWDSKLDFKESSMVEVKNVESILNNFFINTKALLNEHKHNAYESDGTHRYRNPEKEIISLLREKQVAIHTALCDSINTPAAMSELMELITNANIYLSNGRNNINVYVLENVAKYVTKMLRIFGVVGNSALEEIGFGVSEQQNVGNTEDIVLPYLRILSGFRDNVRDLARQERDHSEFLVLSDKLRDVDLVELGVSLDDQEDGKALVKLVDKNELIKAREAKLRAQAEKAARKEETAKAKEEERQKRLEKGKIAAEDMFKDVKDEDQKNAYSAFDEQGIPTLDGQGQELPKSRIKKLKKEWEAQKKLHAEYLVWVADNKEPTNTE</sequence>
<keyword evidence="12 17" id="KW-0030">Aminoacyl-tRNA synthetase</keyword>
<dbReference type="GO" id="GO:0005524">
    <property type="term" value="F:ATP binding"/>
    <property type="evidence" value="ECO:0007669"/>
    <property type="project" value="UniProtKB-KW"/>
</dbReference>
<dbReference type="InterPro" id="IPR015803">
    <property type="entry name" value="Cys-tRNA-ligase"/>
</dbReference>
<evidence type="ECO:0000256" key="8">
    <source>
        <dbReference type="ARBA" id="ARBA00022741"/>
    </source>
</evidence>
<name>A0A2N1P1A3_9GLOM</name>
<dbReference type="GO" id="GO:0046872">
    <property type="term" value="F:metal ion binding"/>
    <property type="evidence" value="ECO:0007669"/>
    <property type="project" value="UniProtKB-KW"/>
</dbReference>
<reference evidence="17 18" key="2">
    <citation type="submission" date="2017-10" db="EMBL/GenBank/DDBJ databases">
        <title>Extensive intraspecific genome diversity in a model arbuscular mycorrhizal fungus.</title>
        <authorList>
            <person name="Chen E.C.H."/>
            <person name="Morin E."/>
            <person name="Baudet D."/>
            <person name="Noel J."/>
            <person name="Ndikumana S."/>
            <person name="Charron P."/>
            <person name="St-Onge C."/>
            <person name="Giorgi J."/>
            <person name="Grigoriev I.V."/>
            <person name="Roux C."/>
            <person name="Martin F.M."/>
            <person name="Corradi N."/>
        </authorList>
    </citation>
    <scope>NUCLEOTIDE SEQUENCE [LARGE SCALE GENOMIC DNA]</scope>
    <source>
        <strain evidence="17 18">C2</strain>
    </source>
</reference>
<dbReference type="AlphaFoldDB" id="A0A2N1P1A3"/>
<keyword evidence="5" id="KW-0963">Cytoplasm</keyword>
<evidence type="ECO:0000256" key="5">
    <source>
        <dbReference type="ARBA" id="ARBA00022490"/>
    </source>
</evidence>
<dbReference type="NCBIfam" id="TIGR00435">
    <property type="entry name" value="cysS"/>
    <property type="match status" value="1"/>
</dbReference>
<keyword evidence="7" id="KW-0479">Metal-binding</keyword>
<dbReference type="Gene3D" id="3.40.50.620">
    <property type="entry name" value="HUPs"/>
    <property type="match status" value="2"/>
</dbReference>
<reference evidence="17 18" key="1">
    <citation type="submission" date="2016-04" db="EMBL/GenBank/DDBJ databases">
        <title>Genome analyses suggest a sexual origin of heterokaryosis in a supposedly ancient asexual fungus.</title>
        <authorList>
            <person name="Ropars J."/>
            <person name="Sedzielewska K."/>
            <person name="Noel J."/>
            <person name="Charron P."/>
            <person name="Farinelli L."/>
            <person name="Marton T."/>
            <person name="Kruger M."/>
            <person name="Pelin A."/>
            <person name="Brachmann A."/>
            <person name="Corradi N."/>
        </authorList>
    </citation>
    <scope>NUCLEOTIDE SEQUENCE [LARGE SCALE GENOMIC DNA]</scope>
    <source>
        <strain evidence="17 18">C2</strain>
    </source>
</reference>
<evidence type="ECO:0000259" key="15">
    <source>
        <dbReference type="Pfam" id="PF01406"/>
    </source>
</evidence>
<gene>
    <name evidence="17" type="ORF">RhiirC2_838965</name>
</gene>
<dbReference type="InterPro" id="IPR024909">
    <property type="entry name" value="Cys-tRNA/MSH_ligase"/>
</dbReference>
<dbReference type="VEuPathDB" id="FungiDB:FUN_004912"/>
<dbReference type="HAMAP" id="MF_00041">
    <property type="entry name" value="Cys_tRNA_synth"/>
    <property type="match status" value="1"/>
</dbReference>
<dbReference type="GO" id="GO:0006423">
    <property type="term" value="P:cysteinyl-tRNA aminoacylation"/>
    <property type="evidence" value="ECO:0007669"/>
    <property type="project" value="InterPro"/>
</dbReference>
<dbReference type="InterPro" id="IPR009080">
    <property type="entry name" value="tRNAsynth_Ia_anticodon-bd"/>
</dbReference>
<keyword evidence="6" id="KW-0436">Ligase</keyword>
<evidence type="ECO:0000256" key="4">
    <source>
        <dbReference type="ARBA" id="ARBA00012832"/>
    </source>
</evidence>
<dbReference type="InterPro" id="IPR032678">
    <property type="entry name" value="tRNA-synt_1_cat_dom"/>
</dbReference>
<evidence type="ECO:0000256" key="11">
    <source>
        <dbReference type="ARBA" id="ARBA00022917"/>
    </source>
</evidence>
<dbReference type="Proteomes" id="UP000233469">
    <property type="component" value="Unassembled WGS sequence"/>
</dbReference>
<organism evidence="17 18">
    <name type="scientific">Rhizophagus irregularis</name>
    <dbReference type="NCBI Taxonomy" id="588596"/>
    <lineage>
        <taxon>Eukaryota</taxon>
        <taxon>Fungi</taxon>
        <taxon>Fungi incertae sedis</taxon>
        <taxon>Mucoromycota</taxon>
        <taxon>Glomeromycotina</taxon>
        <taxon>Glomeromycetes</taxon>
        <taxon>Glomerales</taxon>
        <taxon>Glomeraceae</taxon>
        <taxon>Rhizophagus</taxon>
    </lineage>
</organism>
<dbReference type="Pfam" id="PF09190">
    <property type="entry name" value="DALR_2"/>
    <property type="match status" value="1"/>
</dbReference>
<dbReference type="PRINTS" id="PR00983">
    <property type="entry name" value="TRNASYNTHCYS"/>
</dbReference>